<evidence type="ECO:0000313" key="4">
    <source>
        <dbReference type="EMBL" id="KAA6339886.1"/>
    </source>
</evidence>
<proteinExistence type="predicted"/>
<protein>
    <submittedName>
        <fullName evidence="4">General stress protein 69</fullName>
        <ecNumber evidence="4">1.1.1.-</ecNumber>
    </submittedName>
</protein>
<dbReference type="InterPro" id="IPR023210">
    <property type="entry name" value="NADP_OxRdtase_dom"/>
</dbReference>
<dbReference type="GO" id="GO:0016491">
    <property type="term" value="F:oxidoreductase activity"/>
    <property type="evidence" value="ECO:0007669"/>
    <property type="project" value="UniProtKB-KW"/>
</dbReference>
<dbReference type="PRINTS" id="PR00069">
    <property type="entry name" value="ALDKETRDTASE"/>
</dbReference>
<dbReference type="InterPro" id="IPR020471">
    <property type="entry name" value="AKR"/>
</dbReference>
<dbReference type="EMBL" id="SNRY01000501">
    <property type="protein sequence ID" value="KAA6339886.1"/>
    <property type="molecule type" value="Genomic_DNA"/>
</dbReference>
<dbReference type="InterPro" id="IPR018170">
    <property type="entry name" value="Aldo/ket_reductase_CS"/>
</dbReference>
<dbReference type="SUPFAM" id="SSF51430">
    <property type="entry name" value="NAD(P)-linked oxidoreductase"/>
    <property type="match status" value="1"/>
</dbReference>
<name>A0A5J4S1B8_9ZZZZ</name>
<feature type="region of interest" description="Disordered" evidence="2">
    <location>
        <begin position="228"/>
        <end position="248"/>
    </location>
</feature>
<reference evidence="4" key="1">
    <citation type="submission" date="2019-03" db="EMBL/GenBank/DDBJ databases">
        <title>Single cell metagenomics reveals metabolic interactions within the superorganism composed of flagellate Streblomastix strix and complex community of Bacteroidetes bacteria on its surface.</title>
        <authorList>
            <person name="Treitli S.C."/>
            <person name="Kolisko M."/>
            <person name="Husnik F."/>
            <person name="Keeling P."/>
            <person name="Hampl V."/>
        </authorList>
    </citation>
    <scope>NUCLEOTIDE SEQUENCE</scope>
    <source>
        <strain evidence="4">STM</strain>
    </source>
</reference>
<evidence type="ECO:0000256" key="2">
    <source>
        <dbReference type="SAM" id="MobiDB-lite"/>
    </source>
</evidence>
<dbReference type="Pfam" id="PF00248">
    <property type="entry name" value="Aldo_ket_red"/>
    <property type="match status" value="1"/>
</dbReference>
<evidence type="ECO:0000259" key="3">
    <source>
        <dbReference type="Pfam" id="PF00248"/>
    </source>
</evidence>
<dbReference type="AlphaFoldDB" id="A0A5J4S1B8"/>
<keyword evidence="1 4" id="KW-0560">Oxidoreductase</keyword>
<dbReference type="PROSITE" id="PS00062">
    <property type="entry name" value="ALDOKETO_REDUCTASE_2"/>
    <property type="match status" value="1"/>
</dbReference>
<feature type="compositionally biased region" description="Basic and acidic residues" evidence="2">
    <location>
        <begin position="236"/>
        <end position="248"/>
    </location>
</feature>
<gene>
    <name evidence="4" type="ORF">EZS27_012220</name>
</gene>
<comment type="caution">
    <text evidence="4">The sequence shown here is derived from an EMBL/GenBank/DDBJ whole genome shotgun (WGS) entry which is preliminary data.</text>
</comment>
<dbReference type="GO" id="GO:0005829">
    <property type="term" value="C:cytosol"/>
    <property type="evidence" value="ECO:0007669"/>
    <property type="project" value="TreeGrafter"/>
</dbReference>
<dbReference type="InterPro" id="IPR036812">
    <property type="entry name" value="NAD(P)_OxRdtase_dom_sf"/>
</dbReference>
<dbReference type="PANTHER" id="PTHR43364:SF4">
    <property type="entry name" value="NAD(P)-LINKED OXIDOREDUCTASE SUPERFAMILY PROTEIN"/>
    <property type="match status" value="1"/>
</dbReference>
<dbReference type="EC" id="1.1.1.-" evidence="4"/>
<dbReference type="InterPro" id="IPR050523">
    <property type="entry name" value="AKR_Detox_Biosynth"/>
</dbReference>
<organism evidence="4">
    <name type="scientific">termite gut metagenome</name>
    <dbReference type="NCBI Taxonomy" id="433724"/>
    <lineage>
        <taxon>unclassified sequences</taxon>
        <taxon>metagenomes</taxon>
        <taxon>organismal metagenomes</taxon>
    </lineage>
</organism>
<feature type="domain" description="NADP-dependent oxidoreductase" evidence="3">
    <location>
        <begin position="16"/>
        <end position="325"/>
    </location>
</feature>
<dbReference type="CDD" id="cd19085">
    <property type="entry name" value="AKR_AKR11B3"/>
    <property type="match status" value="1"/>
</dbReference>
<dbReference type="Gene3D" id="3.20.20.100">
    <property type="entry name" value="NADP-dependent oxidoreductase domain"/>
    <property type="match status" value="1"/>
</dbReference>
<accession>A0A5J4S1B8</accession>
<evidence type="ECO:0000256" key="1">
    <source>
        <dbReference type="ARBA" id="ARBA00023002"/>
    </source>
</evidence>
<sequence>MRKEKLGKSDILVSAMAVGCWPFGGGEYWGEQSQKDVDNVVHAALDLGVNTFDTAEMYNNGESERSLGIALKGRRNEAVVISKISPSNCSHVRKHCMESLQRLGMDYLDVYMLHWPINKLAVEHFTSDQSIIESPPTVEEAYDQLNELKKEGLIRSIGMSNFGRTQMEEVVRTGVQIDVNEMTYNIVSRAIEAEIAPYCLENKISIIGSMGLQQGLLTGIYKTPGDVPKHQAHSRHYPDYRGGDTSRHGEAGAEKEIFEVVDQLQKIADELHIHIAQLAIAWILKKPFMTSTLIGSRNIAELKTNVDACTLAISDEVEAQIDKISQPVLDILGNNPDYYEHSSKSRIF</sequence>
<dbReference type="PANTHER" id="PTHR43364">
    <property type="entry name" value="NADH-SPECIFIC METHYLGLYOXAL REDUCTASE-RELATED"/>
    <property type="match status" value="1"/>
</dbReference>